<accession>A0A392SCM8</accession>
<dbReference type="AlphaFoldDB" id="A0A392SCM8"/>
<comment type="caution">
    <text evidence="1">The sequence shown here is derived from an EMBL/GenBank/DDBJ whole genome shotgun (WGS) entry which is preliminary data.</text>
</comment>
<evidence type="ECO:0000313" key="2">
    <source>
        <dbReference type="Proteomes" id="UP000265520"/>
    </source>
</evidence>
<reference evidence="1 2" key="1">
    <citation type="journal article" date="2018" name="Front. Plant Sci.">
        <title>Red Clover (Trifolium pratense) and Zigzag Clover (T. medium) - A Picture of Genomic Similarities and Differences.</title>
        <authorList>
            <person name="Dluhosova J."/>
            <person name="Istvanek J."/>
            <person name="Nedelnik J."/>
            <person name="Repkova J."/>
        </authorList>
    </citation>
    <scope>NUCLEOTIDE SEQUENCE [LARGE SCALE GENOMIC DNA]</scope>
    <source>
        <strain evidence="2">cv. 10/8</strain>
        <tissue evidence="1">Leaf</tissue>
    </source>
</reference>
<feature type="non-terminal residue" evidence="1">
    <location>
        <position position="37"/>
    </location>
</feature>
<dbReference type="Proteomes" id="UP000265520">
    <property type="component" value="Unassembled WGS sequence"/>
</dbReference>
<dbReference type="EMBL" id="LXQA010360027">
    <property type="protein sequence ID" value="MCI46618.1"/>
    <property type="molecule type" value="Genomic_DNA"/>
</dbReference>
<organism evidence="1 2">
    <name type="scientific">Trifolium medium</name>
    <dbReference type="NCBI Taxonomy" id="97028"/>
    <lineage>
        <taxon>Eukaryota</taxon>
        <taxon>Viridiplantae</taxon>
        <taxon>Streptophyta</taxon>
        <taxon>Embryophyta</taxon>
        <taxon>Tracheophyta</taxon>
        <taxon>Spermatophyta</taxon>
        <taxon>Magnoliopsida</taxon>
        <taxon>eudicotyledons</taxon>
        <taxon>Gunneridae</taxon>
        <taxon>Pentapetalae</taxon>
        <taxon>rosids</taxon>
        <taxon>fabids</taxon>
        <taxon>Fabales</taxon>
        <taxon>Fabaceae</taxon>
        <taxon>Papilionoideae</taxon>
        <taxon>50 kb inversion clade</taxon>
        <taxon>NPAAA clade</taxon>
        <taxon>Hologalegina</taxon>
        <taxon>IRL clade</taxon>
        <taxon>Trifolieae</taxon>
        <taxon>Trifolium</taxon>
    </lineage>
</organism>
<sequence length="37" mass="4106">MENEGRNTMIGGLLGRARTMVTGAAWQNMVVNQAWLK</sequence>
<evidence type="ECO:0000313" key="1">
    <source>
        <dbReference type="EMBL" id="MCI46618.1"/>
    </source>
</evidence>
<protein>
    <submittedName>
        <fullName evidence="1">Uncharacterized protein</fullName>
    </submittedName>
</protein>
<keyword evidence="2" id="KW-1185">Reference proteome</keyword>
<proteinExistence type="predicted"/>
<name>A0A392SCM8_9FABA</name>